<accession>A0AAF3EM60</accession>
<feature type="region of interest" description="Disordered" evidence="1">
    <location>
        <begin position="302"/>
        <end position="323"/>
    </location>
</feature>
<name>A0AAF3EM60_9BILA</name>
<dbReference type="WBParaSite" id="MBELARI_LOCUS15133">
    <property type="protein sequence ID" value="MBELARI_LOCUS15133"/>
    <property type="gene ID" value="MBELARI_LOCUS15133"/>
</dbReference>
<evidence type="ECO:0000313" key="3">
    <source>
        <dbReference type="WBParaSite" id="MBELARI_LOCUS15133"/>
    </source>
</evidence>
<feature type="compositionally biased region" description="Low complexity" evidence="1">
    <location>
        <begin position="171"/>
        <end position="180"/>
    </location>
</feature>
<organism evidence="2 3">
    <name type="scientific">Mesorhabditis belari</name>
    <dbReference type="NCBI Taxonomy" id="2138241"/>
    <lineage>
        <taxon>Eukaryota</taxon>
        <taxon>Metazoa</taxon>
        <taxon>Ecdysozoa</taxon>
        <taxon>Nematoda</taxon>
        <taxon>Chromadorea</taxon>
        <taxon>Rhabditida</taxon>
        <taxon>Rhabditina</taxon>
        <taxon>Rhabditomorpha</taxon>
        <taxon>Rhabditoidea</taxon>
        <taxon>Rhabditidae</taxon>
        <taxon>Mesorhabditinae</taxon>
        <taxon>Mesorhabditis</taxon>
    </lineage>
</organism>
<evidence type="ECO:0000313" key="2">
    <source>
        <dbReference type="Proteomes" id="UP000887575"/>
    </source>
</evidence>
<feature type="region of interest" description="Disordered" evidence="1">
    <location>
        <begin position="123"/>
        <end position="189"/>
    </location>
</feature>
<reference evidence="3" key="1">
    <citation type="submission" date="2024-02" db="UniProtKB">
        <authorList>
            <consortium name="WormBaseParasite"/>
        </authorList>
    </citation>
    <scope>IDENTIFICATION</scope>
</reference>
<protein>
    <submittedName>
        <fullName evidence="3">Uncharacterized protein</fullName>
    </submittedName>
</protein>
<proteinExistence type="predicted"/>
<dbReference type="Proteomes" id="UP000887575">
    <property type="component" value="Unassembled WGS sequence"/>
</dbReference>
<dbReference type="AlphaFoldDB" id="A0AAF3EM60"/>
<feature type="compositionally biased region" description="Basic and acidic residues" evidence="1">
    <location>
        <begin position="123"/>
        <end position="134"/>
    </location>
</feature>
<keyword evidence="2" id="KW-1185">Reference proteome</keyword>
<evidence type="ECO:0000256" key="1">
    <source>
        <dbReference type="SAM" id="MobiDB-lite"/>
    </source>
</evidence>
<sequence>MTRSSKTMTDVEGKLATILTKLQRTFDKEVSRVGAVEECTSRALLSCLVRHALDDFDQETRRFEPRDPVMMARAKLRAYLQGTAERESHILRDRIEADKKNQQREKILAAEFIPKLVKDARKGKEAKLESEPLHRNPAVDARQSVPKLRQSELTPRGRPFSMKSSTNSSLPQARQARPAQIQTEKPSLPMQKKISSFSHNDNAFDGFISKRRHDEFFNGEVLHVNPVHRHLYPHGSQQFDKKCVRIEASTANVQEALAREARDAKNRETKLKRDVIKSSVLGKVTGQQASTSATKIRLISSSLSGTKAKTSSNSRSMVSTRRK</sequence>